<dbReference type="Gene3D" id="3.10.290.10">
    <property type="entry name" value="RNA-binding S4 domain"/>
    <property type="match status" value="1"/>
</dbReference>
<dbReference type="GO" id="GO:0004831">
    <property type="term" value="F:tyrosine-tRNA ligase activity"/>
    <property type="evidence" value="ECO:0007669"/>
    <property type="project" value="UniProtKB-EC"/>
</dbReference>
<dbReference type="SUPFAM" id="SSF55174">
    <property type="entry name" value="Alpha-L RNA-binding motif"/>
    <property type="match status" value="1"/>
</dbReference>
<dbReference type="PROSITE" id="PS50889">
    <property type="entry name" value="S4"/>
    <property type="match status" value="1"/>
</dbReference>
<dbReference type="HAMAP" id="MF_02007">
    <property type="entry name" value="Tyr_tRNA_synth_type2"/>
    <property type="match status" value="1"/>
</dbReference>
<dbReference type="EMBL" id="BART01000421">
    <property type="protein sequence ID" value="GAG72139.1"/>
    <property type="molecule type" value="Genomic_DNA"/>
</dbReference>
<keyword evidence="6" id="KW-0067">ATP-binding</keyword>
<dbReference type="InterPro" id="IPR002305">
    <property type="entry name" value="aa-tRNA-synth_Ic"/>
</dbReference>
<keyword evidence="9" id="KW-0030">Aminoacyl-tRNA synthetase</keyword>
<evidence type="ECO:0000259" key="12">
    <source>
        <dbReference type="SMART" id="SM00363"/>
    </source>
</evidence>
<dbReference type="Gene3D" id="3.40.50.620">
    <property type="entry name" value="HUPs"/>
    <property type="match status" value="1"/>
</dbReference>
<dbReference type="CDD" id="cd00805">
    <property type="entry name" value="TyrRS_core"/>
    <property type="match status" value="1"/>
</dbReference>
<keyword evidence="4" id="KW-0436">Ligase</keyword>
<dbReference type="GO" id="GO:0003723">
    <property type="term" value="F:RNA binding"/>
    <property type="evidence" value="ECO:0007669"/>
    <property type="project" value="UniProtKB-KW"/>
</dbReference>
<evidence type="ECO:0000313" key="13">
    <source>
        <dbReference type="EMBL" id="GAG72139.1"/>
    </source>
</evidence>
<dbReference type="InterPro" id="IPR001412">
    <property type="entry name" value="aa-tRNA-synth_I_CS"/>
</dbReference>
<dbReference type="InterPro" id="IPR002942">
    <property type="entry name" value="S4_RNA-bd"/>
</dbReference>
<dbReference type="GO" id="GO:0005829">
    <property type="term" value="C:cytosol"/>
    <property type="evidence" value="ECO:0007669"/>
    <property type="project" value="TreeGrafter"/>
</dbReference>
<dbReference type="CDD" id="cd00165">
    <property type="entry name" value="S4"/>
    <property type="match status" value="1"/>
</dbReference>
<accession>X0ZS46</accession>
<evidence type="ECO:0000256" key="11">
    <source>
        <dbReference type="ARBA" id="ARBA00048248"/>
    </source>
</evidence>
<dbReference type="PRINTS" id="PR01040">
    <property type="entry name" value="TRNASYNTHTYR"/>
</dbReference>
<dbReference type="EC" id="6.1.1.1" evidence="2"/>
<dbReference type="InterPro" id="IPR024088">
    <property type="entry name" value="Tyr-tRNA-ligase_bac-type"/>
</dbReference>
<dbReference type="NCBIfam" id="TIGR00234">
    <property type="entry name" value="tyrS"/>
    <property type="match status" value="1"/>
</dbReference>
<dbReference type="PROSITE" id="PS00178">
    <property type="entry name" value="AA_TRNA_LIGASE_I"/>
    <property type="match status" value="1"/>
</dbReference>
<dbReference type="SUPFAM" id="SSF52374">
    <property type="entry name" value="Nucleotidylyl transferase"/>
    <property type="match status" value="1"/>
</dbReference>
<dbReference type="PANTHER" id="PTHR11766">
    <property type="entry name" value="TYROSYL-TRNA SYNTHETASE"/>
    <property type="match status" value="1"/>
</dbReference>
<dbReference type="GO" id="GO:0005524">
    <property type="term" value="F:ATP binding"/>
    <property type="evidence" value="ECO:0007669"/>
    <property type="project" value="UniProtKB-KW"/>
</dbReference>
<name>X0ZS46_9ZZZZ</name>
<comment type="catalytic activity">
    <reaction evidence="11">
        <text>tRNA(Tyr) + L-tyrosine + ATP = L-tyrosyl-tRNA(Tyr) + AMP + diphosphate + H(+)</text>
        <dbReference type="Rhea" id="RHEA:10220"/>
        <dbReference type="Rhea" id="RHEA-COMP:9706"/>
        <dbReference type="Rhea" id="RHEA-COMP:9707"/>
        <dbReference type="ChEBI" id="CHEBI:15378"/>
        <dbReference type="ChEBI" id="CHEBI:30616"/>
        <dbReference type="ChEBI" id="CHEBI:33019"/>
        <dbReference type="ChEBI" id="CHEBI:58315"/>
        <dbReference type="ChEBI" id="CHEBI:78442"/>
        <dbReference type="ChEBI" id="CHEBI:78536"/>
        <dbReference type="ChEBI" id="CHEBI:456215"/>
        <dbReference type="EC" id="6.1.1.1"/>
    </reaction>
</comment>
<proteinExistence type="inferred from homology"/>
<reference evidence="13" key="1">
    <citation type="journal article" date="2014" name="Front. Microbiol.">
        <title>High frequency of phylogenetically diverse reductive dehalogenase-homologous genes in deep subseafloor sedimentary metagenomes.</title>
        <authorList>
            <person name="Kawai M."/>
            <person name="Futagami T."/>
            <person name="Toyoda A."/>
            <person name="Takaki Y."/>
            <person name="Nishi S."/>
            <person name="Hori S."/>
            <person name="Arai W."/>
            <person name="Tsubouchi T."/>
            <person name="Morono Y."/>
            <person name="Uchiyama I."/>
            <person name="Ito T."/>
            <person name="Fujiyama A."/>
            <person name="Inagaki F."/>
            <person name="Takami H."/>
        </authorList>
    </citation>
    <scope>NUCLEOTIDE SEQUENCE</scope>
    <source>
        <strain evidence="13">Expedition CK06-06</strain>
    </source>
</reference>
<organism evidence="13">
    <name type="scientific">marine sediment metagenome</name>
    <dbReference type="NCBI Taxonomy" id="412755"/>
    <lineage>
        <taxon>unclassified sequences</taxon>
        <taxon>metagenomes</taxon>
        <taxon>ecological metagenomes</taxon>
    </lineage>
</organism>
<evidence type="ECO:0000256" key="5">
    <source>
        <dbReference type="ARBA" id="ARBA00022741"/>
    </source>
</evidence>
<gene>
    <name evidence="13" type="ORF">S01H4_02054</name>
</gene>
<feature type="domain" description="RNA-binding S4" evidence="12">
    <location>
        <begin position="347"/>
        <end position="408"/>
    </location>
</feature>
<evidence type="ECO:0000256" key="4">
    <source>
        <dbReference type="ARBA" id="ARBA00022598"/>
    </source>
</evidence>
<evidence type="ECO:0000256" key="2">
    <source>
        <dbReference type="ARBA" id="ARBA00013160"/>
    </source>
</evidence>
<dbReference type="InterPro" id="IPR024108">
    <property type="entry name" value="Tyr-tRNA-ligase_bac_2"/>
</dbReference>
<dbReference type="FunFam" id="3.10.290.10:FF:000022">
    <property type="entry name" value="Tyrosine--tRNA ligase"/>
    <property type="match status" value="1"/>
</dbReference>
<dbReference type="Pfam" id="PF22421">
    <property type="entry name" value="SYY_C-terminal"/>
    <property type="match status" value="1"/>
</dbReference>
<evidence type="ECO:0000256" key="7">
    <source>
        <dbReference type="ARBA" id="ARBA00022884"/>
    </source>
</evidence>
<comment type="subunit">
    <text evidence="1">Homodimer.</text>
</comment>
<comment type="caution">
    <text evidence="13">The sequence shown here is derived from an EMBL/GenBank/DDBJ whole genome shotgun (WGS) entry which is preliminary data.</text>
</comment>
<dbReference type="PANTHER" id="PTHR11766:SF1">
    <property type="entry name" value="TYROSINE--TRNA LIGASE"/>
    <property type="match status" value="1"/>
</dbReference>
<protein>
    <recommendedName>
        <fullName evidence="2">tyrosine--tRNA ligase</fullName>
        <ecNumber evidence="2">6.1.1.1</ecNumber>
    </recommendedName>
    <alternativeName>
        <fullName evidence="10">Tyrosyl-tRNA synthetase</fullName>
    </alternativeName>
</protein>
<evidence type="ECO:0000256" key="6">
    <source>
        <dbReference type="ARBA" id="ARBA00022840"/>
    </source>
</evidence>
<dbReference type="Gene3D" id="1.10.240.10">
    <property type="entry name" value="Tyrosyl-Transfer RNA Synthetase"/>
    <property type="match status" value="1"/>
</dbReference>
<dbReference type="Pfam" id="PF00579">
    <property type="entry name" value="tRNA-synt_1b"/>
    <property type="match status" value="1"/>
</dbReference>
<evidence type="ECO:0000256" key="3">
    <source>
        <dbReference type="ARBA" id="ARBA00022490"/>
    </source>
</evidence>
<dbReference type="InterPro" id="IPR014729">
    <property type="entry name" value="Rossmann-like_a/b/a_fold"/>
</dbReference>
<evidence type="ECO:0000256" key="9">
    <source>
        <dbReference type="ARBA" id="ARBA00023146"/>
    </source>
</evidence>
<dbReference type="InterPro" id="IPR002307">
    <property type="entry name" value="Tyr-tRNA-ligase"/>
</dbReference>
<keyword evidence="3" id="KW-0963">Cytoplasm</keyword>
<dbReference type="InterPro" id="IPR036986">
    <property type="entry name" value="S4_RNA-bd_sf"/>
</dbReference>
<evidence type="ECO:0000256" key="1">
    <source>
        <dbReference type="ARBA" id="ARBA00011738"/>
    </source>
</evidence>
<evidence type="ECO:0000256" key="8">
    <source>
        <dbReference type="ARBA" id="ARBA00022917"/>
    </source>
</evidence>
<keyword evidence="5" id="KW-0547">Nucleotide-binding</keyword>
<keyword evidence="7" id="KW-0694">RNA-binding</keyword>
<evidence type="ECO:0000256" key="10">
    <source>
        <dbReference type="ARBA" id="ARBA00033323"/>
    </source>
</evidence>
<dbReference type="AlphaFoldDB" id="X0ZS46"/>
<keyword evidence="8" id="KW-0648">Protein biosynthesis</keyword>
<dbReference type="FunFam" id="3.40.50.620:FF:000061">
    <property type="entry name" value="Tyrosine--tRNA ligase"/>
    <property type="match status" value="1"/>
</dbReference>
<dbReference type="SMART" id="SM00363">
    <property type="entry name" value="S4"/>
    <property type="match status" value="1"/>
</dbReference>
<dbReference type="GO" id="GO:0006437">
    <property type="term" value="P:tyrosyl-tRNA aminoacylation"/>
    <property type="evidence" value="ECO:0007669"/>
    <property type="project" value="InterPro"/>
</dbReference>
<sequence length="411" mass="46933">MEKNLKKQMDIIMLGTESILIEEELECIVKKSIEEDKPLKVKLGLDPTSPDIHLGHAVVLNKLRQFQDLGHRAILIIGDYTARIGDPSGRSTLRPELSAEDIDRNAKTYMKQAFKILDPEKTEVVKNSNWLKSLRFEDILNLTSRFTVARMLERDDFKKRFKSNTPIAIMEFLYPIMQAYDSIAIEADVELGGTDQRFNLLMGRELQKELSQKPQIAITMPILVGTDGIEKMSKSLGNYIGVDESPQEIFGKVMSIPDNIMIDYFRLVTTLNSKEIREIENNIKKKKLNPSIAKRKLAKIIVENLYTKNDALKAEENFDLIFKKKGIPDKVEQYIINLKSIKNKKISLVQLLTDSGLVKSNSEARRLVAQGGIKINDRKINDPNLELNLNDLSGKVIQRGKRHFRKIITKN</sequence>
<dbReference type="InterPro" id="IPR054608">
    <property type="entry name" value="SYY-like_C"/>
</dbReference>